<evidence type="ECO:0000256" key="16">
    <source>
        <dbReference type="ARBA" id="ARBA00022989"/>
    </source>
</evidence>
<evidence type="ECO:0000259" key="31">
    <source>
        <dbReference type="PROSITE" id="PS50893"/>
    </source>
</evidence>
<evidence type="ECO:0000256" key="23">
    <source>
        <dbReference type="ARBA" id="ARBA00023223"/>
    </source>
</evidence>
<keyword evidence="23" id="KW-0455">Luminescence</keyword>
<keyword evidence="34" id="KW-1185">Reference proteome</keyword>
<evidence type="ECO:0000256" key="5">
    <source>
        <dbReference type="ARBA" id="ARBA00012532"/>
    </source>
</evidence>
<keyword evidence="20" id="KW-0496">Mitochondrion</keyword>
<evidence type="ECO:0000256" key="7">
    <source>
        <dbReference type="ARBA" id="ARBA00022448"/>
    </source>
</evidence>
<evidence type="ECO:0000313" key="34">
    <source>
        <dbReference type="Proteomes" id="UP000215335"/>
    </source>
</evidence>
<dbReference type="EMBL" id="NNAY01001444">
    <property type="protein sequence ID" value="OXU23955.1"/>
    <property type="molecule type" value="Genomic_DNA"/>
</dbReference>
<feature type="domain" description="ABC transporter" evidence="31">
    <location>
        <begin position="416"/>
        <end position="652"/>
    </location>
</feature>
<comment type="similarity">
    <text evidence="3">Belongs to the ABC transporter superfamily. ABCB family. Mitochondrial peptide exporter (TC 3.A.1.212) subfamily.</text>
</comment>
<dbReference type="InterPro" id="IPR011527">
    <property type="entry name" value="ABC1_TM_dom"/>
</dbReference>
<keyword evidence="24" id="KW-0599">Photoprotein</keyword>
<dbReference type="InterPro" id="IPR003439">
    <property type="entry name" value="ABC_transporter-like_ATP-bd"/>
</dbReference>
<dbReference type="Pfam" id="PF00664">
    <property type="entry name" value="ABC_membrane"/>
    <property type="match status" value="1"/>
</dbReference>
<dbReference type="GO" id="GO:0005524">
    <property type="term" value="F:ATP binding"/>
    <property type="evidence" value="ECO:0007669"/>
    <property type="project" value="UniProtKB-KW"/>
</dbReference>
<comment type="caution">
    <text evidence="33">The sequence shown here is derived from an EMBL/GenBank/DDBJ whole genome shotgun (WGS) entry which is preliminary data.</text>
</comment>
<dbReference type="InterPro" id="IPR036640">
    <property type="entry name" value="ABC1_TM_sf"/>
</dbReference>
<evidence type="ECO:0000256" key="29">
    <source>
        <dbReference type="ARBA" id="ARBA00075187"/>
    </source>
</evidence>
<dbReference type="Gene3D" id="3.40.50.12780">
    <property type="entry name" value="N-terminal domain of ligase-like"/>
    <property type="match status" value="1"/>
</dbReference>
<evidence type="ECO:0000256" key="19">
    <source>
        <dbReference type="ARBA" id="ARBA00023033"/>
    </source>
</evidence>
<evidence type="ECO:0000256" key="12">
    <source>
        <dbReference type="ARBA" id="ARBA00022840"/>
    </source>
</evidence>
<evidence type="ECO:0000256" key="18">
    <source>
        <dbReference type="ARBA" id="ARBA00023002"/>
    </source>
</evidence>
<dbReference type="Pfam" id="PF00005">
    <property type="entry name" value="ABC_tran"/>
    <property type="match status" value="1"/>
</dbReference>
<dbReference type="InterPro" id="IPR003593">
    <property type="entry name" value="AAA+_ATPase"/>
</dbReference>
<keyword evidence="8" id="KW-0812">Transmembrane</keyword>
<keyword evidence="21" id="KW-0472">Membrane</keyword>
<dbReference type="Pfam" id="PF00501">
    <property type="entry name" value="AMP-binding"/>
    <property type="match status" value="1"/>
</dbReference>
<evidence type="ECO:0000256" key="3">
    <source>
        <dbReference type="ARBA" id="ARBA00005580"/>
    </source>
</evidence>
<dbReference type="Gene3D" id="3.40.50.300">
    <property type="entry name" value="P-loop containing nucleotide triphosphate hydrolases"/>
    <property type="match status" value="1"/>
</dbReference>
<proteinExistence type="inferred from homology"/>
<evidence type="ECO:0000259" key="32">
    <source>
        <dbReference type="PROSITE" id="PS50929"/>
    </source>
</evidence>
<dbReference type="InterPro" id="IPR039421">
    <property type="entry name" value="Type_1_exporter"/>
</dbReference>
<keyword evidence="14" id="KW-0809">Transit peptide</keyword>
<dbReference type="PROSITE" id="PS00455">
    <property type="entry name" value="AMP_BINDING"/>
    <property type="match status" value="1"/>
</dbReference>
<keyword evidence="15" id="KW-1278">Translocase</keyword>
<evidence type="ECO:0000256" key="25">
    <source>
        <dbReference type="ARBA" id="ARBA00048497"/>
    </source>
</evidence>
<evidence type="ECO:0000256" key="4">
    <source>
        <dbReference type="ARBA" id="ARBA00006432"/>
    </source>
</evidence>
<dbReference type="FunFam" id="3.40.50.300:FF:000403">
    <property type="entry name" value="ATP-binding cassette sub-family B member 8, mitochondrial"/>
    <property type="match status" value="1"/>
</dbReference>
<keyword evidence="9" id="KW-0479">Metal-binding</keyword>
<organism evidence="33 34">
    <name type="scientific">Trichomalopsis sarcophagae</name>
    <dbReference type="NCBI Taxonomy" id="543379"/>
    <lineage>
        <taxon>Eukaryota</taxon>
        <taxon>Metazoa</taxon>
        <taxon>Ecdysozoa</taxon>
        <taxon>Arthropoda</taxon>
        <taxon>Hexapoda</taxon>
        <taxon>Insecta</taxon>
        <taxon>Pterygota</taxon>
        <taxon>Neoptera</taxon>
        <taxon>Endopterygota</taxon>
        <taxon>Hymenoptera</taxon>
        <taxon>Apocrita</taxon>
        <taxon>Proctotrupomorpha</taxon>
        <taxon>Chalcidoidea</taxon>
        <taxon>Pteromalidae</taxon>
        <taxon>Pteromalinae</taxon>
        <taxon>Trichomalopsis</taxon>
    </lineage>
</organism>
<evidence type="ECO:0000256" key="20">
    <source>
        <dbReference type="ARBA" id="ARBA00023128"/>
    </source>
</evidence>
<feature type="domain" description="ABC transmembrane type-1" evidence="32">
    <location>
        <begin position="97"/>
        <end position="382"/>
    </location>
</feature>
<evidence type="ECO:0000256" key="21">
    <source>
        <dbReference type="ARBA" id="ARBA00023136"/>
    </source>
</evidence>
<dbReference type="Gene3D" id="1.20.1560.10">
    <property type="entry name" value="ABC transporter type 1, transmembrane domain"/>
    <property type="match status" value="1"/>
</dbReference>
<keyword evidence="13" id="KW-0460">Magnesium</keyword>
<dbReference type="OrthoDB" id="6500128at2759"/>
<comment type="catalytic activity">
    <reaction evidence="25">
        <text>firefly D-luciferin + ATP + O2 = firefly oxyluciferin + hnu + AMP + CO2 + diphosphate</text>
        <dbReference type="Rhea" id="RHEA:10732"/>
        <dbReference type="ChEBI" id="CHEBI:15379"/>
        <dbReference type="ChEBI" id="CHEBI:16526"/>
        <dbReference type="ChEBI" id="CHEBI:16792"/>
        <dbReference type="ChEBI" id="CHEBI:30212"/>
        <dbReference type="ChEBI" id="CHEBI:30616"/>
        <dbReference type="ChEBI" id="CHEBI:33019"/>
        <dbReference type="ChEBI" id="CHEBI:58038"/>
        <dbReference type="ChEBI" id="CHEBI:456215"/>
        <dbReference type="EC" id="1.13.12.7"/>
    </reaction>
</comment>
<evidence type="ECO:0000256" key="6">
    <source>
        <dbReference type="ARBA" id="ARBA00019043"/>
    </source>
</evidence>
<dbReference type="PROSITE" id="PS00211">
    <property type="entry name" value="ABC_TRANSPORTER_1"/>
    <property type="match status" value="1"/>
</dbReference>
<dbReference type="GO" id="GO:0015421">
    <property type="term" value="F:ABC-type oligopeptide transporter activity"/>
    <property type="evidence" value="ECO:0007669"/>
    <property type="project" value="TreeGrafter"/>
</dbReference>
<dbReference type="CDD" id="cd05911">
    <property type="entry name" value="Firefly_Luc_like"/>
    <property type="match status" value="1"/>
</dbReference>
<comment type="subcellular location">
    <subcellularLocation>
        <location evidence="2">Mitochondrion inner membrane</location>
        <topology evidence="2">Multi-pass membrane protein</topology>
    </subcellularLocation>
    <subcellularLocation>
        <location evidence="1">Peroxisome</location>
    </subcellularLocation>
</comment>
<evidence type="ECO:0000256" key="28">
    <source>
        <dbReference type="ARBA" id="ARBA00072683"/>
    </source>
</evidence>
<keyword evidence="18" id="KW-0560">Oxidoreductase</keyword>
<dbReference type="PANTHER" id="PTHR43394">
    <property type="entry name" value="ATP-DEPENDENT PERMEASE MDL1, MITOCHONDRIAL"/>
    <property type="match status" value="1"/>
</dbReference>
<evidence type="ECO:0000256" key="30">
    <source>
        <dbReference type="ARBA" id="ARBA00083334"/>
    </source>
</evidence>
<dbReference type="PANTHER" id="PTHR43394:SF1">
    <property type="entry name" value="ATP-BINDING CASSETTE SUB-FAMILY B MEMBER 10, MITOCHONDRIAL"/>
    <property type="match status" value="1"/>
</dbReference>
<dbReference type="InterPro" id="IPR000873">
    <property type="entry name" value="AMP-dep_synth/lig_dom"/>
</dbReference>
<dbReference type="InterPro" id="IPR020845">
    <property type="entry name" value="AMP-binding_CS"/>
</dbReference>
<dbReference type="GO" id="GO:0016887">
    <property type="term" value="F:ATP hydrolysis activity"/>
    <property type="evidence" value="ECO:0007669"/>
    <property type="project" value="InterPro"/>
</dbReference>
<gene>
    <name evidence="33" type="ORF">TSAR_005006</name>
</gene>
<dbReference type="Pfam" id="PF13193">
    <property type="entry name" value="AMP-binding_C"/>
    <property type="match status" value="1"/>
</dbReference>
<keyword evidence="7" id="KW-0813">Transport</keyword>
<comment type="catalytic activity">
    <reaction evidence="26">
        <text>biliverdin IXalpha(in) + ATP + H2O = biliverdin IXalpha(out) + ADP + phosphate + H(+)</text>
        <dbReference type="Rhea" id="RHEA:82359"/>
        <dbReference type="ChEBI" id="CHEBI:15377"/>
        <dbReference type="ChEBI" id="CHEBI:15378"/>
        <dbReference type="ChEBI" id="CHEBI:30616"/>
        <dbReference type="ChEBI" id="CHEBI:43474"/>
        <dbReference type="ChEBI" id="CHEBI:57991"/>
        <dbReference type="ChEBI" id="CHEBI:456216"/>
    </reaction>
    <physiologicalReaction direction="left-to-right" evidence="26">
        <dbReference type="Rhea" id="RHEA:82360"/>
    </physiologicalReaction>
</comment>
<dbReference type="GO" id="GO:0005743">
    <property type="term" value="C:mitochondrial inner membrane"/>
    <property type="evidence" value="ECO:0007669"/>
    <property type="project" value="UniProtKB-SubCell"/>
</dbReference>
<evidence type="ECO:0000256" key="2">
    <source>
        <dbReference type="ARBA" id="ARBA00004448"/>
    </source>
</evidence>
<dbReference type="FunFam" id="1.20.1560.10:FF:000048">
    <property type="entry name" value="ATP-binding cassette sub-family B member 10, mitochondrial"/>
    <property type="match status" value="1"/>
</dbReference>
<comment type="similarity">
    <text evidence="4">Belongs to the ATP-dependent AMP-binding enzyme family.</text>
</comment>
<keyword evidence="19" id="KW-0503">Monooxygenase</keyword>
<dbReference type="GO" id="GO:0042802">
    <property type="term" value="F:identical protein binding"/>
    <property type="evidence" value="ECO:0007669"/>
    <property type="project" value="UniProtKB-ARBA"/>
</dbReference>
<keyword evidence="10" id="KW-0547">Nucleotide-binding</keyword>
<dbReference type="AlphaFoldDB" id="A0A232F002"/>
<reference evidence="33 34" key="1">
    <citation type="journal article" date="2017" name="Curr. Biol.">
        <title>The Evolution of Venom by Co-option of Single-Copy Genes.</title>
        <authorList>
            <person name="Martinson E.O."/>
            <person name="Mrinalini"/>
            <person name="Kelkar Y.D."/>
            <person name="Chang C.H."/>
            <person name="Werren J.H."/>
        </authorList>
    </citation>
    <scope>NUCLEOTIDE SEQUENCE [LARGE SCALE GENOMIC DNA]</scope>
    <source>
        <strain evidence="33 34">Alberta</strain>
        <tissue evidence="33">Whole body</tissue>
    </source>
</reference>
<evidence type="ECO:0000256" key="17">
    <source>
        <dbReference type="ARBA" id="ARBA00022990"/>
    </source>
</evidence>
<dbReference type="Gene3D" id="3.30.300.30">
    <property type="match status" value="1"/>
</dbReference>
<evidence type="ECO:0000256" key="1">
    <source>
        <dbReference type="ARBA" id="ARBA00004275"/>
    </source>
</evidence>
<dbReference type="GO" id="GO:0004497">
    <property type="term" value="F:monooxygenase activity"/>
    <property type="evidence" value="ECO:0007669"/>
    <property type="project" value="UniProtKB-KW"/>
</dbReference>
<evidence type="ECO:0000313" key="33">
    <source>
        <dbReference type="EMBL" id="OXU23955.1"/>
    </source>
</evidence>
<comment type="function">
    <text evidence="27">ATP-dependent transporter located in the mitochondrial inner membrane that catalyzes the export of biliverdin from the mitochondrial matrix, and plays a crucial role in hemoglobin synthesis and antioxidative stress. Participates in the early step of the heme biosynthetic process during insertion of iron into protoporphyrin IX (PPIX). Involved in the stabilization of the iron transporter mitoferrin-1/SLC25A37. In addition may be involved in mitochondrial unfolded protein response (UPRmt) signaling pathway, although ABCB10 probably does not participate in peptide export from mitochondria.</text>
</comment>
<dbReference type="Proteomes" id="UP000215335">
    <property type="component" value="Unassembled WGS sequence"/>
</dbReference>
<evidence type="ECO:0000256" key="15">
    <source>
        <dbReference type="ARBA" id="ARBA00022967"/>
    </source>
</evidence>
<dbReference type="InterPro" id="IPR025110">
    <property type="entry name" value="AMP-bd_C"/>
</dbReference>
<dbReference type="EC" id="1.13.12.7" evidence="5"/>
<protein>
    <recommendedName>
        <fullName evidence="28">ATP-binding cassette sub-family B member 10, mitochondrial</fullName>
        <ecNumber evidence="5">1.13.12.7</ecNumber>
    </recommendedName>
    <alternativeName>
        <fullName evidence="29">ABC-mitochondrial erythroid protein</fullName>
    </alternativeName>
    <alternativeName>
        <fullName evidence="30">ATP-binding cassette transporter 10</fullName>
    </alternativeName>
    <alternativeName>
        <fullName evidence="6">Luciferin 4-monooxygenase</fullName>
    </alternativeName>
</protein>
<dbReference type="InterPro" id="IPR017871">
    <property type="entry name" value="ABC_transporter-like_CS"/>
</dbReference>
<sequence>MTLLCKFARAEMMLHLRPRNLALSVSKRCYVQAYIIQTSQLSRKKLLNLKHLKRFSTDSIKTKLGEPVKQVNNIRRTKNNELRRLFLLAAPEKWRLIGAIAFLIISSTVTMAVPFCLGKIIDILYTNDQNKTKENLNKVCFALLGIFIFGGMCNFARIYLMSTTGHKITQSLRKKAYAAILSQETAMFDKVSTGELVGRLSGDAQLVSAAITSNISDGLRSGIMTTAGISMMFYVSPHLALVGLAIVPPVAAMGILYGRFVKKISKDVQNSLAVLNTTAEEKISNIRTVKAFAQELNEIENYRTKLQDLLQLCYKESFYRGIFFGMTGLSGNAIILSVLYYGGVMLSDSTITVGNLSSFLLYAAYVGISMGGLSSFYSELNKSLGASTRLFELIDRKPAIPIQGGKILEKELTGDIVFKDVSFTYPTRTESMILKDFNLHIPKNSVTAVVGPSGSGKSTLASLLLRLYDPVSGSVLLDGYNLRELDPCWVKQQIGFVSQEPILFNGTVRENITYGSKDAGDEEVREAAKQANVLEFIERMSDGLDTYVGERGITLSGGQRQRVAIARALIKNPKILILDEATSALDSESESLVQQALERATLGRTVLTIAHRLSTIRNADKIAVLDGGSVRESGSYDDLMALPNGLFRKLVQHQTAMLTSCRIVTRKLKLKPSCLRALRFDKYSTKVLKSHYGEVEVPDQTLSQYVFSKSENWKNRPSLTCGTTGRSYTFGMSKDFCRRGAEALLSNTGLRPGDRVGLLLPNVPEYSLAVHASLQAGLVVTFANPLYTAHELTRQFRSAKVRCIVTIPQLMETAQAVANNLENYDCTINIGGKAVPDKKIMGLESLLIPSQSIQLPEVKPDDLAVLPYSSGTTGVPKGVMLTHRNLVTNISQLMHPEIVKVNETTNDFQETVLTVLPFFHIYGFNMILNHTTLVGTHIVTMPKFTPQDYVECLIKYKPSVLFVVPSLLLFLVTHPEITAQHLSSVTQIFCGAAPMKKGLIDTFLQKINRQDCHISQGYGMTETSPGITLTPYTMPYEKSGSCGRLLPSTTARVVDLATNEEVSGPNQPGELLVKGPQVMKGYLDNQKATDEVIDSDGWLHTGDVVYYDEDEYFYIVDRTKELIKVKGNQVSPTELEYLILEIPGVADAAVVGIPDTFAGELPKAFVVRKPGFENVTPDHVQEYVNPKVAAYKKLAGGVTFVDAIPRNPSGKIMRNELKKIASSS</sequence>
<keyword evidence="16" id="KW-1133">Transmembrane helix</keyword>
<evidence type="ECO:0000256" key="8">
    <source>
        <dbReference type="ARBA" id="ARBA00022692"/>
    </source>
</evidence>
<dbReference type="CDD" id="cd03249">
    <property type="entry name" value="ABC_MTABC3_MDL1_MDL2"/>
    <property type="match status" value="1"/>
</dbReference>
<keyword evidence="22" id="KW-0576">Peroxisome</keyword>
<dbReference type="GO" id="GO:0090374">
    <property type="term" value="P:oligopeptide export from mitochondrion"/>
    <property type="evidence" value="ECO:0007669"/>
    <property type="project" value="TreeGrafter"/>
</dbReference>
<dbReference type="SUPFAM" id="SSF52540">
    <property type="entry name" value="P-loop containing nucleoside triphosphate hydrolases"/>
    <property type="match status" value="1"/>
</dbReference>
<keyword evidence="11" id="KW-0999">Mitochondrion inner membrane</keyword>
<dbReference type="FunFam" id="3.30.300.30:FF:000007">
    <property type="entry name" value="4-coumarate--CoA ligase 2"/>
    <property type="match status" value="1"/>
</dbReference>
<evidence type="ECO:0000256" key="9">
    <source>
        <dbReference type="ARBA" id="ARBA00022723"/>
    </source>
</evidence>
<accession>A0A232F002</accession>
<evidence type="ECO:0000256" key="11">
    <source>
        <dbReference type="ARBA" id="ARBA00022792"/>
    </source>
</evidence>
<keyword evidence="12" id="KW-0067">ATP-binding</keyword>
<dbReference type="GO" id="GO:0046872">
    <property type="term" value="F:metal ion binding"/>
    <property type="evidence" value="ECO:0007669"/>
    <property type="project" value="UniProtKB-KW"/>
</dbReference>
<evidence type="ECO:0000256" key="24">
    <source>
        <dbReference type="ARBA" id="ARBA00023262"/>
    </source>
</evidence>
<dbReference type="STRING" id="543379.A0A232F002"/>
<dbReference type="PROSITE" id="PS50929">
    <property type="entry name" value="ABC_TM1F"/>
    <property type="match status" value="1"/>
</dbReference>
<dbReference type="GO" id="GO:0008218">
    <property type="term" value="P:bioluminescence"/>
    <property type="evidence" value="ECO:0007669"/>
    <property type="project" value="UniProtKB-KW"/>
</dbReference>
<dbReference type="SMART" id="SM00382">
    <property type="entry name" value="AAA"/>
    <property type="match status" value="1"/>
</dbReference>
<dbReference type="SUPFAM" id="SSF56801">
    <property type="entry name" value="Acetyl-CoA synthetase-like"/>
    <property type="match status" value="1"/>
</dbReference>
<evidence type="ECO:0000256" key="13">
    <source>
        <dbReference type="ARBA" id="ARBA00022842"/>
    </source>
</evidence>
<dbReference type="PROSITE" id="PS50893">
    <property type="entry name" value="ABC_TRANSPORTER_2"/>
    <property type="match status" value="1"/>
</dbReference>
<evidence type="ECO:0000256" key="14">
    <source>
        <dbReference type="ARBA" id="ARBA00022946"/>
    </source>
</evidence>
<dbReference type="GO" id="GO:0005777">
    <property type="term" value="C:peroxisome"/>
    <property type="evidence" value="ECO:0007669"/>
    <property type="project" value="UniProtKB-SubCell"/>
</dbReference>
<evidence type="ECO:0000256" key="27">
    <source>
        <dbReference type="ARBA" id="ARBA00055589"/>
    </source>
</evidence>
<name>A0A232F002_9HYME</name>
<dbReference type="FunFam" id="3.40.50.12780:FF:000003">
    <property type="entry name" value="Long-chain-fatty-acid--CoA ligase FadD"/>
    <property type="match status" value="1"/>
</dbReference>
<evidence type="ECO:0000256" key="22">
    <source>
        <dbReference type="ARBA" id="ARBA00023140"/>
    </source>
</evidence>
<dbReference type="SUPFAM" id="SSF90123">
    <property type="entry name" value="ABC transporter transmembrane region"/>
    <property type="match status" value="1"/>
</dbReference>
<evidence type="ECO:0000256" key="26">
    <source>
        <dbReference type="ARBA" id="ARBA00052250"/>
    </source>
</evidence>
<keyword evidence="17" id="KW-0007">Acetylation</keyword>
<evidence type="ECO:0000256" key="10">
    <source>
        <dbReference type="ARBA" id="ARBA00022741"/>
    </source>
</evidence>
<dbReference type="InterPro" id="IPR042099">
    <property type="entry name" value="ANL_N_sf"/>
</dbReference>
<dbReference type="InterPro" id="IPR027417">
    <property type="entry name" value="P-loop_NTPase"/>
</dbReference>
<dbReference type="CDD" id="cd18573">
    <property type="entry name" value="ABC_6TM_ABCB10_like"/>
    <property type="match status" value="1"/>
</dbReference>
<dbReference type="InterPro" id="IPR045851">
    <property type="entry name" value="AMP-bd_C_sf"/>
</dbReference>